<dbReference type="Proteomes" id="UP001383192">
    <property type="component" value="Unassembled WGS sequence"/>
</dbReference>
<evidence type="ECO:0000313" key="1">
    <source>
        <dbReference type="EMBL" id="KAK7046053.1"/>
    </source>
</evidence>
<keyword evidence="2" id="KW-1185">Reference proteome</keyword>
<name>A0AAW0D5I3_9AGAR</name>
<reference evidence="1 2" key="1">
    <citation type="submission" date="2024-01" db="EMBL/GenBank/DDBJ databases">
        <title>A draft genome for a cacao thread blight-causing isolate of Paramarasmius palmivorus.</title>
        <authorList>
            <person name="Baruah I.K."/>
            <person name="Bukari Y."/>
            <person name="Amoako-Attah I."/>
            <person name="Meinhardt L.W."/>
            <person name="Bailey B.A."/>
            <person name="Cohen S.P."/>
        </authorList>
    </citation>
    <scope>NUCLEOTIDE SEQUENCE [LARGE SCALE GENOMIC DNA]</scope>
    <source>
        <strain evidence="1 2">GH-12</strain>
    </source>
</reference>
<gene>
    <name evidence="1" type="ORF">VNI00_007048</name>
</gene>
<dbReference type="AlphaFoldDB" id="A0AAW0D5I3"/>
<evidence type="ECO:0000313" key="2">
    <source>
        <dbReference type="Proteomes" id="UP001383192"/>
    </source>
</evidence>
<comment type="caution">
    <text evidence="1">The sequence shown here is derived from an EMBL/GenBank/DDBJ whole genome shotgun (WGS) entry which is preliminary data.</text>
</comment>
<protein>
    <submittedName>
        <fullName evidence="1">Uncharacterized protein</fullName>
    </submittedName>
</protein>
<accession>A0AAW0D5I3</accession>
<organism evidence="1 2">
    <name type="scientific">Paramarasmius palmivorus</name>
    <dbReference type="NCBI Taxonomy" id="297713"/>
    <lineage>
        <taxon>Eukaryota</taxon>
        <taxon>Fungi</taxon>
        <taxon>Dikarya</taxon>
        <taxon>Basidiomycota</taxon>
        <taxon>Agaricomycotina</taxon>
        <taxon>Agaricomycetes</taxon>
        <taxon>Agaricomycetidae</taxon>
        <taxon>Agaricales</taxon>
        <taxon>Marasmiineae</taxon>
        <taxon>Marasmiaceae</taxon>
        <taxon>Paramarasmius</taxon>
    </lineage>
</organism>
<proteinExistence type="predicted"/>
<sequence length="279" mass="31943">MFDTEGFRMFLGCVALNEFKGANDIAIFLDSEFKRIRASPRYRHIRFPLPWPEPGVVDELVQKADGQFIFATTVVKFIDDEYSSPCKQLERVLGSVSSRDPVVVSPYHDLDLLYHQVLASNPQYGKVLEILRAIVSSRHHNGYNCRYTPHIIGLIVTPAIIEELLELEDGEVITNLRGMHSVLHIGGPQEPLYILHASFSEFLTDEHRAQNFYIGGIDMQRAFLASCFAQVIKRYAFLDHGSNNTLHPAQKQVLDHAWQWWGGDVWTPDSDYWRALKLE</sequence>
<dbReference type="EMBL" id="JAYKXP010000022">
    <property type="protein sequence ID" value="KAK7046053.1"/>
    <property type="molecule type" value="Genomic_DNA"/>
</dbReference>